<reference evidence="2" key="2">
    <citation type="journal article" date="2015" name="Data Brief">
        <title>Shoot transcriptome of the giant reed, Arundo donax.</title>
        <authorList>
            <person name="Barrero R.A."/>
            <person name="Guerrero F.D."/>
            <person name="Moolhuijzen P."/>
            <person name="Goolsby J.A."/>
            <person name="Tidwell J."/>
            <person name="Bellgard S.E."/>
            <person name="Bellgard M.I."/>
        </authorList>
    </citation>
    <scope>NUCLEOTIDE SEQUENCE</scope>
    <source>
        <tissue evidence="2">Shoot tissue taken approximately 20 cm above the soil surface</tissue>
    </source>
</reference>
<feature type="region of interest" description="Disordered" evidence="1">
    <location>
        <begin position="1"/>
        <end position="23"/>
    </location>
</feature>
<proteinExistence type="predicted"/>
<dbReference type="AlphaFoldDB" id="A0A0A9C7Z6"/>
<name>A0A0A9C7Z6_ARUDO</name>
<evidence type="ECO:0000313" key="2">
    <source>
        <dbReference type="EMBL" id="JAD71671.1"/>
    </source>
</evidence>
<accession>A0A0A9C7Z6</accession>
<feature type="compositionally biased region" description="Polar residues" evidence="1">
    <location>
        <begin position="14"/>
        <end position="23"/>
    </location>
</feature>
<sequence>MSHQRNSRRRKQVSKSNKIYQKT</sequence>
<feature type="compositionally biased region" description="Basic residues" evidence="1">
    <location>
        <begin position="1"/>
        <end position="13"/>
    </location>
</feature>
<evidence type="ECO:0000256" key="1">
    <source>
        <dbReference type="SAM" id="MobiDB-lite"/>
    </source>
</evidence>
<organism evidence="2">
    <name type="scientific">Arundo donax</name>
    <name type="common">Giant reed</name>
    <name type="synonym">Donax arundinaceus</name>
    <dbReference type="NCBI Taxonomy" id="35708"/>
    <lineage>
        <taxon>Eukaryota</taxon>
        <taxon>Viridiplantae</taxon>
        <taxon>Streptophyta</taxon>
        <taxon>Embryophyta</taxon>
        <taxon>Tracheophyta</taxon>
        <taxon>Spermatophyta</taxon>
        <taxon>Magnoliopsida</taxon>
        <taxon>Liliopsida</taxon>
        <taxon>Poales</taxon>
        <taxon>Poaceae</taxon>
        <taxon>PACMAD clade</taxon>
        <taxon>Arundinoideae</taxon>
        <taxon>Arundineae</taxon>
        <taxon>Arundo</taxon>
    </lineage>
</organism>
<protein>
    <submittedName>
        <fullName evidence="2">Uncharacterized protein</fullName>
    </submittedName>
</protein>
<reference evidence="2" key="1">
    <citation type="submission" date="2014-09" db="EMBL/GenBank/DDBJ databases">
        <authorList>
            <person name="Magalhaes I.L.F."/>
            <person name="Oliveira U."/>
            <person name="Santos F.R."/>
            <person name="Vidigal T.H.D.A."/>
            <person name="Brescovit A.D."/>
            <person name="Santos A.J."/>
        </authorList>
    </citation>
    <scope>NUCLEOTIDE SEQUENCE</scope>
    <source>
        <tissue evidence="2">Shoot tissue taken approximately 20 cm above the soil surface</tissue>
    </source>
</reference>
<dbReference type="EMBL" id="GBRH01226224">
    <property type="protein sequence ID" value="JAD71671.1"/>
    <property type="molecule type" value="Transcribed_RNA"/>
</dbReference>